<keyword evidence="1" id="KW-0732">Signal</keyword>
<organism evidence="4 5">
    <name type="scientific">Nocardia jiangsuensis</name>
    <dbReference type="NCBI Taxonomy" id="1691563"/>
    <lineage>
        <taxon>Bacteria</taxon>
        <taxon>Bacillati</taxon>
        <taxon>Actinomycetota</taxon>
        <taxon>Actinomycetes</taxon>
        <taxon>Mycobacteriales</taxon>
        <taxon>Nocardiaceae</taxon>
        <taxon>Nocardia</taxon>
    </lineage>
</organism>
<dbReference type="InterPro" id="IPR003399">
    <property type="entry name" value="Mce/MlaD"/>
</dbReference>
<dbReference type="InterPro" id="IPR005693">
    <property type="entry name" value="Mce"/>
</dbReference>
<reference evidence="5" key="1">
    <citation type="journal article" date="2019" name="Int. J. Syst. Evol. Microbiol.">
        <title>The Global Catalogue of Microorganisms (GCM) 10K type strain sequencing project: providing services to taxonomists for standard genome sequencing and annotation.</title>
        <authorList>
            <consortium name="The Broad Institute Genomics Platform"/>
            <consortium name="The Broad Institute Genome Sequencing Center for Infectious Disease"/>
            <person name="Wu L."/>
            <person name="Ma J."/>
        </authorList>
    </citation>
    <scope>NUCLEOTIDE SEQUENCE [LARGE SCALE GENOMIC DNA]</scope>
    <source>
        <strain evidence="5">CGMCC 4.7330</strain>
    </source>
</reference>
<gene>
    <name evidence="4" type="ORF">ACFO0B_00205</name>
</gene>
<sequence length="377" mass="39473">MVGLLLAVAGLSLALFAGRFTDTVALTVEAPRSGLVLDPDAKVRVRGVEIGSVASVESSGDTARLELRVDPERLELVPSNATVDIRSTTVFGAKYVNFIIPADPAPTAMRPGTLLRAAAVTVEFDTLFQRLSRLLAAVEPAKLNATLSAIGQALDGRGAKLGDLLTRSDAYLAELNPSLPALERDLAATAQVTNLYADTAPDLLRTVDNGTVTSGTIAERSQDVDAMLLGLIGLSDTGTAVLGENEQALTESLALLRPTAELLLEYKPVLYCLVVGINNAMPLAESLFGGNKPGASFFASFMYGAPAYKYPQDLPKVNATGGPNCSGVLDRVPNSHADYIVTDTNAGPPFVPPTQVTPNLPSVFRLLFAGMPGVGNP</sequence>
<dbReference type="PANTHER" id="PTHR33371:SF19">
    <property type="entry name" value="MCE-FAMILY PROTEIN MCE4A"/>
    <property type="match status" value="1"/>
</dbReference>
<dbReference type="InterPro" id="IPR024516">
    <property type="entry name" value="Mce_C"/>
</dbReference>
<accession>A0ABV8DK42</accession>
<dbReference type="PANTHER" id="PTHR33371">
    <property type="entry name" value="INTERMEMBRANE PHOSPHOLIPID TRANSPORT SYSTEM BINDING PROTEIN MLAD-RELATED"/>
    <property type="match status" value="1"/>
</dbReference>
<dbReference type="Pfam" id="PF02470">
    <property type="entry name" value="MlaD"/>
    <property type="match status" value="1"/>
</dbReference>
<feature type="signal peptide" evidence="1">
    <location>
        <begin position="1"/>
        <end position="17"/>
    </location>
</feature>
<dbReference type="EMBL" id="JBHSAX010000002">
    <property type="protein sequence ID" value="MFC3960405.1"/>
    <property type="molecule type" value="Genomic_DNA"/>
</dbReference>
<dbReference type="NCBIfam" id="TIGR00996">
    <property type="entry name" value="Mtu_fam_mce"/>
    <property type="match status" value="1"/>
</dbReference>
<proteinExistence type="predicted"/>
<dbReference type="Pfam" id="PF11887">
    <property type="entry name" value="Mce4_CUP1"/>
    <property type="match status" value="1"/>
</dbReference>
<feature type="domain" description="Mce/MlaD" evidence="2">
    <location>
        <begin position="23"/>
        <end position="99"/>
    </location>
</feature>
<name>A0ABV8DK42_9NOCA</name>
<feature type="chain" id="PRO_5047420839" evidence="1">
    <location>
        <begin position="18"/>
        <end position="377"/>
    </location>
</feature>
<dbReference type="Proteomes" id="UP001595696">
    <property type="component" value="Unassembled WGS sequence"/>
</dbReference>
<evidence type="ECO:0000259" key="2">
    <source>
        <dbReference type="Pfam" id="PF02470"/>
    </source>
</evidence>
<evidence type="ECO:0000313" key="4">
    <source>
        <dbReference type="EMBL" id="MFC3960405.1"/>
    </source>
</evidence>
<keyword evidence="5" id="KW-1185">Reference proteome</keyword>
<evidence type="ECO:0000313" key="5">
    <source>
        <dbReference type="Proteomes" id="UP001595696"/>
    </source>
</evidence>
<comment type="caution">
    <text evidence="4">The sequence shown here is derived from an EMBL/GenBank/DDBJ whole genome shotgun (WGS) entry which is preliminary data.</text>
</comment>
<evidence type="ECO:0000259" key="3">
    <source>
        <dbReference type="Pfam" id="PF11887"/>
    </source>
</evidence>
<feature type="domain" description="Mammalian cell entry C-terminal" evidence="3">
    <location>
        <begin position="107"/>
        <end position="323"/>
    </location>
</feature>
<evidence type="ECO:0000256" key="1">
    <source>
        <dbReference type="SAM" id="SignalP"/>
    </source>
</evidence>
<protein>
    <submittedName>
        <fullName evidence="4">MCE family protein</fullName>
    </submittedName>
</protein>
<dbReference type="InterPro" id="IPR052336">
    <property type="entry name" value="MlaD_Phospholipid_Transporter"/>
</dbReference>
<dbReference type="RefSeq" id="WP_378610471.1">
    <property type="nucleotide sequence ID" value="NZ_JBHSAX010000002.1"/>
</dbReference>